<dbReference type="EMBL" id="CP046904">
    <property type="protein sequence ID" value="QGZ39549.1"/>
    <property type="molecule type" value="Genomic_DNA"/>
</dbReference>
<keyword evidence="1" id="KW-0472">Membrane</keyword>
<feature type="transmembrane region" description="Helical" evidence="1">
    <location>
        <begin position="79"/>
        <end position="100"/>
    </location>
</feature>
<evidence type="ECO:0000313" key="2">
    <source>
        <dbReference type="EMBL" id="QGZ39549.1"/>
    </source>
</evidence>
<reference evidence="2 5" key="3">
    <citation type="submission" date="2019-12" db="EMBL/GenBank/DDBJ databases">
        <title>Draft Genome Sequences of Six Type Strains of the Genus Massilia.</title>
        <authorList>
            <person name="Miess H."/>
            <person name="Frediansyah A."/>
            <person name="Goeker M."/>
            <person name="Gross H."/>
        </authorList>
    </citation>
    <scope>NUCLEOTIDE SEQUENCE [LARGE SCALE GENOMIC DNA]</scope>
    <source>
        <strain evidence="2 5">DSM 26639</strain>
    </source>
</reference>
<feature type="transmembrane region" description="Helical" evidence="1">
    <location>
        <begin position="35"/>
        <end position="58"/>
    </location>
</feature>
<name>A0A562PVP0_9BURK</name>
<organism evidence="3 4">
    <name type="scientific">Pseudoduganella flava</name>
    <dbReference type="NCBI Taxonomy" id="871742"/>
    <lineage>
        <taxon>Bacteria</taxon>
        <taxon>Pseudomonadati</taxon>
        <taxon>Pseudomonadota</taxon>
        <taxon>Betaproteobacteria</taxon>
        <taxon>Burkholderiales</taxon>
        <taxon>Oxalobacteraceae</taxon>
        <taxon>Telluria group</taxon>
        <taxon>Pseudoduganella</taxon>
    </lineage>
</organism>
<reference evidence="3 4" key="1">
    <citation type="journal article" date="2015" name="Stand. Genomic Sci.">
        <title>Genomic Encyclopedia of Bacterial and Archaeal Type Strains, Phase III: the genomes of soil and plant-associated and newly described type strains.</title>
        <authorList>
            <person name="Whitman W.B."/>
            <person name="Woyke T."/>
            <person name="Klenk H.P."/>
            <person name="Zhou Y."/>
            <person name="Lilburn T.G."/>
            <person name="Beck B.J."/>
            <person name="De Vos P."/>
            <person name="Vandamme P."/>
            <person name="Eisen J.A."/>
            <person name="Garrity G."/>
            <person name="Hugenholtz P."/>
            <person name="Kyrpides N.C."/>
        </authorList>
    </citation>
    <scope>NUCLEOTIDE SEQUENCE [LARGE SCALE GENOMIC DNA]</scope>
    <source>
        <strain evidence="3 4">CGMCC 1.10685</strain>
    </source>
</reference>
<dbReference type="AlphaFoldDB" id="A0A562PVP0"/>
<dbReference type="EMBL" id="VLKW01000003">
    <property type="protein sequence ID" value="TWI48443.1"/>
    <property type="molecule type" value="Genomic_DNA"/>
</dbReference>
<dbReference type="RefSeq" id="WP_145874240.1">
    <property type="nucleotide sequence ID" value="NZ_CP046904.1"/>
</dbReference>
<keyword evidence="1" id="KW-0812">Transmembrane</keyword>
<dbReference type="OrthoDB" id="8757136at2"/>
<evidence type="ECO:0000313" key="3">
    <source>
        <dbReference type="EMBL" id="TWI48443.1"/>
    </source>
</evidence>
<gene>
    <name evidence="2" type="ORF">GO485_11155</name>
    <name evidence="3" type="ORF">IP92_01832</name>
</gene>
<evidence type="ECO:0000256" key="1">
    <source>
        <dbReference type="SAM" id="Phobius"/>
    </source>
</evidence>
<protein>
    <submittedName>
        <fullName evidence="3">Uncharacterized protein</fullName>
    </submittedName>
</protein>
<keyword evidence="5" id="KW-1185">Reference proteome</keyword>
<accession>A0A562PVP0</accession>
<sequence>MKLPNWPALLVAPSLALGHLSLVYALVTPACTRQTVIMLHAAAAGTLLLCVLLTLPAVANWRRGHAYSGADDAAARQRFTALVAWLSGALSCLVVLAQWLPMWVLSPCFG</sequence>
<reference evidence="3" key="2">
    <citation type="submission" date="2019-07" db="EMBL/GenBank/DDBJ databases">
        <authorList>
            <person name="Whitman W."/>
            <person name="Huntemann M."/>
            <person name="Clum A."/>
            <person name="Pillay M."/>
            <person name="Palaniappan K."/>
            <person name="Varghese N."/>
            <person name="Mikhailova N."/>
            <person name="Stamatis D."/>
            <person name="Reddy T."/>
            <person name="Daum C."/>
            <person name="Shapiro N."/>
            <person name="Ivanova N."/>
            <person name="Kyrpides N."/>
            <person name="Woyke T."/>
        </authorList>
    </citation>
    <scope>NUCLEOTIDE SEQUENCE</scope>
    <source>
        <strain evidence="3">CGMCC 1.10685</strain>
    </source>
</reference>
<keyword evidence="1" id="KW-1133">Transmembrane helix</keyword>
<evidence type="ECO:0000313" key="4">
    <source>
        <dbReference type="Proteomes" id="UP000315112"/>
    </source>
</evidence>
<evidence type="ECO:0000313" key="5">
    <source>
        <dbReference type="Proteomes" id="UP000437862"/>
    </source>
</evidence>
<proteinExistence type="predicted"/>
<dbReference type="Proteomes" id="UP000437862">
    <property type="component" value="Chromosome"/>
</dbReference>
<dbReference type="Proteomes" id="UP000315112">
    <property type="component" value="Unassembled WGS sequence"/>
</dbReference>